<feature type="transmembrane region" description="Helical" evidence="6">
    <location>
        <begin position="169"/>
        <end position="187"/>
    </location>
</feature>
<feature type="domain" description="Major facilitator superfamily (MFS) profile" evidence="7">
    <location>
        <begin position="46"/>
        <end position="521"/>
    </location>
</feature>
<accession>A0ABW2SS37</accession>
<dbReference type="InterPro" id="IPR011701">
    <property type="entry name" value="MFS"/>
</dbReference>
<feature type="compositionally biased region" description="Low complexity" evidence="5">
    <location>
        <begin position="16"/>
        <end position="32"/>
    </location>
</feature>
<dbReference type="PROSITE" id="PS50850">
    <property type="entry name" value="MFS"/>
    <property type="match status" value="1"/>
</dbReference>
<dbReference type="RefSeq" id="WP_386270496.1">
    <property type="nucleotide sequence ID" value="NZ_JBHSIJ010000002.1"/>
</dbReference>
<dbReference type="SUPFAM" id="SSF103473">
    <property type="entry name" value="MFS general substrate transporter"/>
    <property type="match status" value="1"/>
</dbReference>
<comment type="subcellular location">
    <subcellularLocation>
        <location evidence="1">Cell membrane</location>
        <topology evidence="1">Multi-pass membrane protein</topology>
    </subcellularLocation>
</comment>
<dbReference type="Gene3D" id="1.20.1250.20">
    <property type="entry name" value="MFS general substrate transporter like domains"/>
    <property type="match status" value="1"/>
</dbReference>
<feature type="transmembrane region" description="Helical" evidence="6">
    <location>
        <begin position="393"/>
        <end position="419"/>
    </location>
</feature>
<feature type="transmembrane region" description="Helical" evidence="6">
    <location>
        <begin position="258"/>
        <end position="279"/>
    </location>
</feature>
<evidence type="ECO:0000256" key="6">
    <source>
        <dbReference type="SAM" id="Phobius"/>
    </source>
</evidence>
<dbReference type="Gene3D" id="1.20.1720.10">
    <property type="entry name" value="Multidrug resistance protein D"/>
    <property type="match status" value="1"/>
</dbReference>
<feature type="transmembrane region" description="Helical" evidence="6">
    <location>
        <begin position="498"/>
        <end position="516"/>
    </location>
</feature>
<evidence type="ECO:0000313" key="8">
    <source>
        <dbReference type="EMBL" id="MFC7599097.1"/>
    </source>
</evidence>
<feature type="region of interest" description="Disordered" evidence="5">
    <location>
        <begin position="1"/>
        <end position="38"/>
    </location>
</feature>
<feature type="transmembrane region" description="Helical" evidence="6">
    <location>
        <begin position="232"/>
        <end position="252"/>
    </location>
</feature>
<feature type="transmembrane region" description="Helical" evidence="6">
    <location>
        <begin position="80"/>
        <end position="99"/>
    </location>
</feature>
<evidence type="ECO:0000256" key="1">
    <source>
        <dbReference type="ARBA" id="ARBA00004651"/>
    </source>
</evidence>
<evidence type="ECO:0000259" key="7">
    <source>
        <dbReference type="PROSITE" id="PS50850"/>
    </source>
</evidence>
<feature type="transmembrane region" description="Helical" evidence="6">
    <location>
        <begin position="199"/>
        <end position="220"/>
    </location>
</feature>
<keyword evidence="9" id="KW-1185">Reference proteome</keyword>
<evidence type="ECO:0000256" key="2">
    <source>
        <dbReference type="ARBA" id="ARBA00022692"/>
    </source>
</evidence>
<evidence type="ECO:0000256" key="4">
    <source>
        <dbReference type="ARBA" id="ARBA00023136"/>
    </source>
</evidence>
<feature type="transmembrane region" description="Helical" evidence="6">
    <location>
        <begin position="363"/>
        <end position="381"/>
    </location>
</feature>
<dbReference type="EMBL" id="JBHTEE010000001">
    <property type="protein sequence ID" value="MFC7599097.1"/>
    <property type="molecule type" value="Genomic_DNA"/>
</dbReference>
<name>A0ABW2SS37_9ACTN</name>
<dbReference type="PANTHER" id="PTHR23501:SF197">
    <property type="entry name" value="COMD"/>
    <property type="match status" value="1"/>
</dbReference>
<comment type="caution">
    <text evidence="8">The sequence shown here is derived from an EMBL/GenBank/DDBJ whole genome shotgun (WGS) entry which is preliminary data.</text>
</comment>
<feature type="transmembrane region" description="Helical" evidence="6">
    <location>
        <begin position="46"/>
        <end position="68"/>
    </location>
</feature>
<protein>
    <submittedName>
        <fullName evidence="8">MDR family MFS transporter</fullName>
    </submittedName>
</protein>
<keyword evidence="3 6" id="KW-1133">Transmembrane helix</keyword>
<sequence>MDHPPVTPNALAQTRALPSSSSLSETPASASSDARPEAPAPRLGRVFVALLLVTFLSALDQTIVATALPTIVGELGGLEHMSWVVAAYALAAAVAMPVFGKLGDALGRKSLLLGSIVVFLVASVLCGVAQDIVQLVLARALQGLGAAGLMILSQAVVADLVPPRDRGRFLGPLGSVFGVATVVSPLIGGTLTDGAGWRWIFWLNLPLGIVAFALAATSLHLPKRRLSAPLDVTGTVLMAVTTTALVLIGTWGGTLHGWASPTILGLGAFAVLGTFLFVLAERRAADPLIPLGILADRTVLVAGGLSLVVGAGLFSVVSYVPSYVRMVYSMSATAAGLFLVPLTLGLLATNIGTGLLISRFGRYKIYPIAGTALAAAAMLLLGSMTTQTPSWLLAAYLVLLGLGVGCFMQVSITAVQIAVPQSSVGTATSTVVFVREIGVTVGAAVIGSVFANRVAAGLGPALAGAGDPYRLTPEAAAALPPATRALVAGAYADGLVPMFLWLAVVFGAGLVLALLLRERPLTGSSDTAAEG</sequence>
<keyword evidence="2 6" id="KW-0812">Transmembrane</keyword>
<dbReference type="InterPro" id="IPR036259">
    <property type="entry name" value="MFS_trans_sf"/>
</dbReference>
<reference evidence="9" key="1">
    <citation type="journal article" date="2019" name="Int. J. Syst. Evol. Microbiol.">
        <title>The Global Catalogue of Microorganisms (GCM) 10K type strain sequencing project: providing services to taxonomists for standard genome sequencing and annotation.</title>
        <authorList>
            <consortium name="The Broad Institute Genomics Platform"/>
            <consortium name="The Broad Institute Genome Sequencing Center for Infectious Disease"/>
            <person name="Wu L."/>
            <person name="Ma J."/>
        </authorList>
    </citation>
    <scope>NUCLEOTIDE SEQUENCE [LARGE SCALE GENOMIC DNA]</scope>
    <source>
        <strain evidence="9">JCM 10083</strain>
    </source>
</reference>
<dbReference type="CDD" id="cd17502">
    <property type="entry name" value="MFS_Azr1_MDR_like"/>
    <property type="match status" value="1"/>
</dbReference>
<organism evidence="8 9">
    <name type="scientific">Streptosporangium amethystogenes subsp. fukuiense</name>
    <dbReference type="NCBI Taxonomy" id="698418"/>
    <lineage>
        <taxon>Bacteria</taxon>
        <taxon>Bacillati</taxon>
        <taxon>Actinomycetota</taxon>
        <taxon>Actinomycetes</taxon>
        <taxon>Streptosporangiales</taxon>
        <taxon>Streptosporangiaceae</taxon>
        <taxon>Streptosporangium</taxon>
    </lineage>
</organism>
<dbReference type="Pfam" id="PF07690">
    <property type="entry name" value="MFS_1"/>
    <property type="match status" value="1"/>
</dbReference>
<dbReference type="InterPro" id="IPR020846">
    <property type="entry name" value="MFS_dom"/>
</dbReference>
<dbReference type="PRINTS" id="PR01036">
    <property type="entry name" value="TCRTETB"/>
</dbReference>
<feature type="transmembrane region" description="Helical" evidence="6">
    <location>
        <begin position="136"/>
        <end position="157"/>
    </location>
</feature>
<feature type="transmembrane region" description="Helical" evidence="6">
    <location>
        <begin position="299"/>
        <end position="320"/>
    </location>
</feature>
<dbReference type="PANTHER" id="PTHR23501">
    <property type="entry name" value="MAJOR FACILITATOR SUPERFAMILY"/>
    <property type="match status" value="1"/>
</dbReference>
<evidence type="ECO:0000313" key="9">
    <source>
        <dbReference type="Proteomes" id="UP001596514"/>
    </source>
</evidence>
<feature type="transmembrane region" description="Helical" evidence="6">
    <location>
        <begin position="431"/>
        <end position="451"/>
    </location>
</feature>
<evidence type="ECO:0000256" key="3">
    <source>
        <dbReference type="ARBA" id="ARBA00022989"/>
    </source>
</evidence>
<evidence type="ECO:0000256" key="5">
    <source>
        <dbReference type="SAM" id="MobiDB-lite"/>
    </source>
</evidence>
<dbReference type="Proteomes" id="UP001596514">
    <property type="component" value="Unassembled WGS sequence"/>
</dbReference>
<feature type="transmembrane region" description="Helical" evidence="6">
    <location>
        <begin position="326"/>
        <end position="351"/>
    </location>
</feature>
<feature type="transmembrane region" description="Helical" evidence="6">
    <location>
        <begin position="111"/>
        <end position="130"/>
    </location>
</feature>
<proteinExistence type="predicted"/>
<gene>
    <name evidence="8" type="ORF">ACFQVD_03110</name>
</gene>
<keyword evidence="4 6" id="KW-0472">Membrane</keyword>